<sequence length="135" mass="15116">MAILSFAYYESLKRYWSRKKYQRISGAGHCKKKLKVVRLGGAAATPRLYRIRTTPKQQQQLKLVSPIKLLAKFHDAYAGMMIRLANKIANSNSDGGVFRGKNVAKAGQVSVVSSGEEIDSKLVVEIYKRIVAAWQ</sequence>
<dbReference type="STRING" id="2711.A0A067GB27"/>
<dbReference type="Proteomes" id="UP000027120">
    <property type="component" value="Unassembled WGS sequence"/>
</dbReference>
<reference evidence="1 2" key="1">
    <citation type="submission" date="2014-04" db="EMBL/GenBank/DDBJ databases">
        <authorList>
            <consortium name="International Citrus Genome Consortium"/>
            <person name="Gmitter F."/>
            <person name="Chen C."/>
            <person name="Farmerie W."/>
            <person name="Harkins T."/>
            <person name="Desany B."/>
            <person name="Mohiuddin M."/>
            <person name="Kodira C."/>
            <person name="Borodovsky M."/>
            <person name="Lomsadze A."/>
            <person name="Burns P."/>
            <person name="Jenkins J."/>
            <person name="Prochnik S."/>
            <person name="Shu S."/>
            <person name="Chapman J."/>
            <person name="Pitluck S."/>
            <person name="Schmutz J."/>
            <person name="Rokhsar D."/>
        </authorList>
    </citation>
    <scope>NUCLEOTIDE SEQUENCE</scope>
</reference>
<protein>
    <submittedName>
        <fullName evidence="1">Uncharacterized protein</fullName>
    </submittedName>
</protein>
<evidence type="ECO:0000313" key="2">
    <source>
        <dbReference type="Proteomes" id="UP000027120"/>
    </source>
</evidence>
<proteinExistence type="predicted"/>
<dbReference type="AlphaFoldDB" id="A0A067GB27"/>
<dbReference type="EMBL" id="KK784880">
    <property type="protein sequence ID" value="KDO76878.1"/>
    <property type="molecule type" value="Genomic_DNA"/>
</dbReference>
<keyword evidence="2" id="KW-1185">Reference proteome</keyword>
<organism evidence="1 2">
    <name type="scientific">Citrus sinensis</name>
    <name type="common">Sweet orange</name>
    <name type="synonym">Citrus aurantium var. sinensis</name>
    <dbReference type="NCBI Taxonomy" id="2711"/>
    <lineage>
        <taxon>Eukaryota</taxon>
        <taxon>Viridiplantae</taxon>
        <taxon>Streptophyta</taxon>
        <taxon>Embryophyta</taxon>
        <taxon>Tracheophyta</taxon>
        <taxon>Spermatophyta</taxon>
        <taxon>Magnoliopsida</taxon>
        <taxon>eudicotyledons</taxon>
        <taxon>Gunneridae</taxon>
        <taxon>Pentapetalae</taxon>
        <taxon>rosids</taxon>
        <taxon>malvids</taxon>
        <taxon>Sapindales</taxon>
        <taxon>Rutaceae</taxon>
        <taxon>Aurantioideae</taxon>
        <taxon>Citrus</taxon>
    </lineage>
</organism>
<accession>A0A067GB27</accession>
<dbReference type="PANTHER" id="PTHR33702:SF2">
    <property type="match status" value="1"/>
</dbReference>
<dbReference type="PANTHER" id="PTHR33702">
    <property type="entry name" value="BNAA09G40010D PROTEIN"/>
    <property type="match status" value="1"/>
</dbReference>
<evidence type="ECO:0000313" key="1">
    <source>
        <dbReference type="EMBL" id="KDO76878.1"/>
    </source>
</evidence>
<gene>
    <name evidence="1" type="ORF">CISIN_1g036533mg</name>
</gene>
<name>A0A067GB27_CITSI</name>